<evidence type="ECO:0000313" key="2">
    <source>
        <dbReference type="Proteomes" id="UP000006589"/>
    </source>
</evidence>
<dbReference type="KEGG" id="mrd:Mrad2831_5207"/>
<sequence length="641" mass="69566">MAEDVLRRLLAREEAGPADLSSVPPGRLREAVRELGWGVDGADLFVALASHPDAAKAAPAAVEIIREAGDVIAMAGIAAWLGHGGRLRPEAAGVLGRAFLERAGDRASDYGARSQALKAAMILAQSDRALLRRLQAEMIELDPADDGDFLRHAANVTGALLAREPDPDLHAVLGKLLDVEEAEDEVAMELGLDALRAGLDATTEDDALRSFREARDWFGRSEATSEERPDAQLYRRCLDMLVAFQAGQPQGDVRSGIDGIKEAAFAYTAYLSPSDRPEETSSWLGARSRERVHWSTLALRLGALDTSLAKRAWLNAAAVIQDELVSVYSASRSIMVRGADGGLEAVLQPRIVGALQRELHCLDTLDQWIEENSGSGLLPDVAGLRARVAAAREGVVAHRPTEAALGSSPAAAILASIPEASRASAMTRVAGAMMTLVGESMSAVVSDLYDDMIKDLSRNEHFRRYPEARALFEIALWLTLQFVVQRSNAGTSTYRRGKYLFERNPAKLPKEEVLQEDYLDFLWGSPSAGILGAEASDIAGGRVDVLFKHMRFTFVAELKKSDRKLTNEQIVAEYGLQEAAYGVTNLTFGILMMLDLHDLGGGQPDISERVSVHHATPPWGKTEHAVVLFRVQGRRKTPSKL</sequence>
<reference evidence="1 2" key="1">
    <citation type="submission" date="2008-03" db="EMBL/GenBank/DDBJ databases">
        <title>Complete sequence of chromosome of Methylobacterium radiotolerans JCM 2831.</title>
        <authorList>
            <consortium name="US DOE Joint Genome Institute"/>
            <person name="Copeland A."/>
            <person name="Lucas S."/>
            <person name="Lapidus A."/>
            <person name="Glavina del Rio T."/>
            <person name="Dalin E."/>
            <person name="Tice H."/>
            <person name="Bruce D."/>
            <person name="Goodwin L."/>
            <person name="Pitluck S."/>
            <person name="Kiss H."/>
            <person name="Brettin T."/>
            <person name="Detter J.C."/>
            <person name="Han C."/>
            <person name="Kuske C.R."/>
            <person name="Schmutz J."/>
            <person name="Larimer F."/>
            <person name="Land M."/>
            <person name="Hauser L."/>
            <person name="Kyrpides N."/>
            <person name="Mikhailova N."/>
            <person name="Marx C.J."/>
            <person name="Richardson P."/>
        </authorList>
    </citation>
    <scope>NUCLEOTIDE SEQUENCE [LARGE SCALE GENOMIC DNA]</scope>
    <source>
        <strain evidence="2">ATCC 27329 / DSM 1819 / JCM 2831 / NBRC 15690 / NCIMB 10815 / 0-1</strain>
    </source>
</reference>
<dbReference type="OrthoDB" id="7968592at2"/>
<organism evidence="1 2">
    <name type="scientific">Methylobacterium radiotolerans (strain ATCC 27329 / DSM 1819 / JCM 2831 / NBRC 15690 / NCIMB 10815 / 0-1)</name>
    <dbReference type="NCBI Taxonomy" id="426355"/>
    <lineage>
        <taxon>Bacteria</taxon>
        <taxon>Pseudomonadati</taxon>
        <taxon>Pseudomonadota</taxon>
        <taxon>Alphaproteobacteria</taxon>
        <taxon>Hyphomicrobiales</taxon>
        <taxon>Methylobacteriaceae</taxon>
        <taxon>Methylobacterium</taxon>
    </lineage>
</organism>
<name>B1LWA1_METRJ</name>
<dbReference type="EMBL" id="CP001001">
    <property type="protein sequence ID" value="ACB27164.1"/>
    <property type="molecule type" value="Genomic_DNA"/>
</dbReference>
<accession>B1LWA1</accession>
<protein>
    <submittedName>
        <fullName evidence="1">Uncharacterized protein</fullName>
    </submittedName>
</protein>
<proteinExistence type="predicted"/>
<gene>
    <name evidence="1" type="ordered locus">Mrad2831_5207</name>
</gene>
<dbReference type="eggNOG" id="COG2963">
    <property type="taxonomic scope" value="Bacteria"/>
</dbReference>
<dbReference type="HOGENOM" id="CLU_024304_0_0_5"/>
<dbReference type="Proteomes" id="UP000006589">
    <property type="component" value="Chromosome"/>
</dbReference>
<dbReference type="STRING" id="426355.Mrad2831_5207"/>
<evidence type="ECO:0000313" key="1">
    <source>
        <dbReference type="EMBL" id="ACB27164.1"/>
    </source>
</evidence>
<dbReference type="PATRIC" id="fig|426355.14.peg.5273"/>
<dbReference type="AlphaFoldDB" id="B1LWA1"/>